<evidence type="ECO:0000259" key="2">
    <source>
        <dbReference type="Pfam" id="PF01973"/>
    </source>
</evidence>
<evidence type="ECO:0000313" key="4">
    <source>
        <dbReference type="Proteomes" id="UP001377337"/>
    </source>
</evidence>
<evidence type="ECO:0000256" key="1">
    <source>
        <dbReference type="SAM" id="Coils"/>
    </source>
</evidence>
<evidence type="ECO:0000313" key="3">
    <source>
        <dbReference type="EMBL" id="WXB96549.1"/>
    </source>
</evidence>
<feature type="coiled-coil region" evidence="1">
    <location>
        <begin position="472"/>
        <end position="506"/>
    </location>
</feature>
<gene>
    <name evidence="3" type="ORF">WCV65_18755</name>
</gene>
<protein>
    <submittedName>
        <fullName evidence="3">6-hydroxymethylpterin diphosphokinase MptE-like protein</fullName>
    </submittedName>
</protein>
<dbReference type="RefSeq" id="WP_338778606.1">
    <property type="nucleotide sequence ID" value="NZ_CP147407.1"/>
</dbReference>
<proteinExistence type="predicted"/>
<name>A0ABZ2NFN5_9BACI</name>
<accession>A0ABZ2NFN5</accession>
<feature type="domain" description="6-hydroxymethylpterin diphosphokinase MptE-like" evidence="2">
    <location>
        <begin position="191"/>
        <end position="363"/>
    </location>
</feature>
<dbReference type="EMBL" id="CP147407">
    <property type="protein sequence ID" value="WXB96549.1"/>
    <property type="molecule type" value="Genomic_DNA"/>
</dbReference>
<keyword evidence="4" id="KW-1185">Reference proteome</keyword>
<dbReference type="PANTHER" id="PTHR41786">
    <property type="entry name" value="MOTILITY ACCESSORY FACTOR MAF"/>
    <property type="match status" value="1"/>
</dbReference>
<dbReference type="Proteomes" id="UP001377337">
    <property type="component" value="Chromosome"/>
</dbReference>
<sequence>MELLEKNIDILTQNPIHWIGEYKRGNQQSLLEMDLNQNQKNTSSKSLLLFDKKQRPNALKKELIFAIGINSLQEIKVLFQTMSKESVIIIIEPSRTFFDSVLNNKDLSILKSQNIILFADDLTNLPLFLDHIFSTNLIYLVKNIRFYLTHYYREFNVKVSTEIVKEVKSTVKYKALTYGNSIQDSLTGFKQNMKNIKHLIVSKNVAKLQDIFKNVPAIIVAAGPSLNKNIKQIKNMKSRVIIIAVDTIAEKLIDEGIIPDFVCSIEREKETYDYFYKNKRFPKEVNLVGPLLLYPPIFDEFKGNKIIPMRENVGEYIWLRETLGLFGQNSVSLGLSCAHVAFGFAEHIGASPIILVGQDLAFDSSNGNSHAGGTIYDNKVFANNVFSNVNEINVEGYDGGTVPSTDIWVSFKKWFEKEIVDKELFVINATEGGAKIENTLQMKLIEVIEKYCSEPVVVSDKIDSVENYPISLKTMKTVLNDQRNILDQLKREFDNQYLKINRLKINKKSTEKELMKNLSVLQETDNYFQQVNNNWLLRHNLQPVLLTSLWDLNSIEQVLSVENLKKNKEIQLGFLEASIFVLKELYSIIENSLIEMKVNNGVEKE</sequence>
<organism evidence="3 4">
    <name type="scientific">Metabacillus sediminis</name>
    <dbReference type="NCBI Taxonomy" id="3117746"/>
    <lineage>
        <taxon>Bacteria</taxon>
        <taxon>Bacillati</taxon>
        <taxon>Bacillota</taxon>
        <taxon>Bacilli</taxon>
        <taxon>Bacillales</taxon>
        <taxon>Bacillaceae</taxon>
        <taxon>Metabacillus</taxon>
    </lineage>
</organism>
<dbReference type="PANTHER" id="PTHR41786:SF1">
    <property type="entry name" value="6-HYDROXYMETHYLPTERIN DIPHOSPHOKINASE MPTE-LIKE DOMAIN-CONTAINING PROTEIN"/>
    <property type="match status" value="1"/>
</dbReference>
<reference evidence="3 4" key="1">
    <citation type="submission" date="2024-02" db="EMBL/GenBank/DDBJ databases">
        <title>Seven novel Bacillus-like species.</title>
        <authorList>
            <person name="Liu G."/>
        </authorList>
    </citation>
    <scope>NUCLEOTIDE SEQUENCE [LARGE SCALE GENOMIC DNA]</scope>
    <source>
        <strain evidence="3 4">FJAT-52054</strain>
    </source>
</reference>
<keyword evidence="1" id="KW-0175">Coiled coil</keyword>
<dbReference type="InterPro" id="IPR002826">
    <property type="entry name" value="MptE-like"/>
</dbReference>
<dbReference type="Pfam" id="PF01973">
    <property type="entry name" value="MptE-like"/>
    <property type="match status" value="1"/>
</dbReference>